<comment type="caution">
    <text evidence="2">The sequence shown here is derived from an EMBL/GenBank/DDBJ whole genome shotgun (WGS) entry which is preliminary data.</text>
</comment>
<accession>A0ABS1YAN7</accession>
<feature type="region of interest" description="Disordered" evidence="1">
    <location>
        <begin position="211"/>
        <end position="235"/>
    </location>
</feature>
<dbReference type="RefSeq" id="WP_203146888.1">
    <property type="nucleotide sequence ID" value="NZ_JAEVHL010000007.1"/>
</dbReference>
<proteinExistence type="predicted"/>
<evidence type="ECO:0000256" key="1">
    <source>
        <dbReference type="SAM" id="MobiDB-lite"/>
    </source>
</evidence>
<protein>
    <recommendedName>
        <fullName evidence="4">DUF4259 domain-containing protein</fullName>
    </recommendedName>
</protein>
<name>A0ABS1YAN7_9ACTN</name>
<evidence type="ECO:0000313" key="2">
    <source>
        <dbReference type="EMBL" id="MBM0274462.1"/>
    </source>
</evidence>
<organism evidence="2 3">
    <name type="scientific">Micromonospora tarensis</name>
    <dbReference type="NCBI Taxonomy" id="2806100"/>
    <lineage>
        <taxon>Bacteria</taxon>
        <taxon>Bacillati</taxon>
        <taxon>Actinomycetota</taxon>
        <taxon>Actinomycetes</taxon>
        <taxon>Micromonosporales</taxon>
        <taxon>Micromonosporaceae</taxon>
        <taxon>Micromonospora</taxon>
    </lineage>
</organism>
<evidence type="ECO:0008006" key="4">
    <source>
        <dbReference type="Google" id="ProtNLM"/>
    </source>
</evidence>
<gene>
    <name evidence="2" type="ORF">JM949_02765</name>
</gene>
<reference evidence="2 3" key="1">
    <citation type="submission" date="2021-01" db="EMBL/GenBank/DDBJ databases">
        <title>Draft genome sequence of Micromonospora sp. strain STR1s_6.</title>
        <authorList>
            <person name="Karlyshev A."/>
            <person name="Jawad R."/>
        </authorList>
    </citation>
    <scope>NUCLEOTIDE SEQUENCE [LARGE SCALE GENOMIC DNA]</scope>
    <source>
        <strain evidence="2 3">STR1S-6</strain>
    </source>
</reference>
<sequence>MIPHTHIQLDPAFPENAPFWMPAEDEIHEEGVGFFQGVWAIFDVPLSEAAQVVADERAAATAVDAAANDATTFEYFARLIEAHNPDFPSEDPEDEAGMAALAKHGDVDSVTLCHLELGVAGLTYALAAIGCVPAASCRSHAERSWAERPVVVAAIDRVHADWLQPLVESASCGFDLDDLRPQFLTIHARSIKEMMDLAAAILAKAEHDPPPPLCWGPSSNDEQPPEDRVEVDGQQSLFNC</sequence>
<dbReference type="EMBL" id="JAEVHL010000007">
    <property type="protein sequence ID" value="MBM0274462.1"/>
    <property type="molecule type" value="Genomic_DNA"/>
</dbReference>
<keyword evidence="3" id="KW-1185">Reference proteome</keyword>
<dbReference type="Proteomes" id="UP000622245">
    <property type="component" value="Unassembled WGS sequence"/>
</dbReference>
<evidence type="ECO:0000313" key="3">
    <source>
        <dbReference type="Proteomes" id="UP000622245"/>
    </source>
</evidence>